<evidence type="ECO:0000256" key="1">
    <source>
        <dbReference type="SAM" id="Coils"/>
    </source>
</evidence>
<organism evidence="2 3">
    <name type="scientific">Pseudoalteromonas aurantia</name>
    <dbReference type="NCBI Taxonomy" id="43654"/>
    <lineage>
        <taxon>Bacteria</taxon>
        <taxon>Pseudomonadati</taxon>
        <taxon>Pseudomonadota</taxon>
        <taxon>Gammaproteobacteria</taxon>
        <taxon>Alteromonadales</taxon>
        <taxon>Pseudoalteromonadaceae</taxon>
        <taxon>Pseudoalteromonas</taxon>
    </lineage>
</organism>
<evidence type="ECO:0008006" key="4">
    <source>
        <dbReference type="Google" id="ProtNLM"/>
    </source>
</evidence>
<dbReference type="EMBL" id="PNBW01000038">
    <property type="protein sequence ID" value="TMO75319.1"/>
    <property type="molecule type" value="Genomic_DNA"/>
</dbReference>
<proteinExistence type="predicted"/>
<dbReference type="Proteomes" id="UP000307164">
    <property type="component" value="Unassembled WGS sequence"/>
</dbReference>
<dbReference type="RefSeq" id="WP_138676413.1">
    <property type="nucleotide sequence ID" value="NZ_PNBW01000038.1"/>
</dbReference>
<accession>A0ABY2VYT1</accession>
<evidence type="ECO:0000313" key="3">
    <source>
        <dbReference type="Proteomes" id="UP000307164"/>
    </source>
</evidence>
<reference evidence="3" key="1">
    <citation type="submission" date="2019-06" db="EMBL/GenBank/DDBJ databases">
        <title>Co-occurence of chitin degradation, pigmentation and bioactivity in marine Pseudoalteromonas.</title>
        <authorList>
            <person name="Sonnenschein E.C."/>
            <person name="Bech P.K."/>
        </authorList>
    </citation>
    <scope>NUCLEOTIDE SEQUENCE [LARGE SCALE GENOMIC DNA]</scope>
    <source>
        <strain evidence="3">S3895</strain>
    </source>
</reference>
<name>A0ABY2VYT1_9GAMM</name>
<keyword evidence="1" id="KW-0175">Coiled coil</keyword>
<gene>
    <name evidence="2" type="ORF">CWC20_08335</name>
</gene>
<keyword evidence="3" id="KW-1185">Reference proteome</keyword>
<sequence>MPINLSEADILTAIQSAQDGAFFRDEIPESELLKSTYAGIKDGEVSRTSTSTESDYWWLKEIAAQNCKSHHEVAAQGAEKARLVIRRKSQTREILKPETSNAESLRHEKATKLGSMFTGAALKLSPEKRAEYLGISENECVDLETGEVRQKFVSEVEKNHFVSPVYSLSCKHDKALPSNKKPKIVKANYQTTRTHFQSRNWCGGFRVVCTQMTRPSDAPESNTGDRVTTELTSRARGKIIESGLYMAAVKGGFTAFTTVTLDEKARWRMDNNHYRKVAKRKAGVKLGAIYTETGELLHDEVITSADFTAVVFERSTIGQELSPFLDNVGKMHKRGWVATGKISYTPKAKKYPWGKVECVGLSDRLYPWGKVSSVGAIGRVHSDLMYNNERLYPWGVVECIEQCEARAITNDDMEVTKIECEQDKNKKPVFDYVWVAEAPSKIHETREYPWGKVESVGRQNYHAHLLLRWNVEEVFFHEWAARIEKHWGQGFVHIERIRTAEAAAEYLLKAVGYMTKSDQGEIRGNRYNISKYARAEKWENCATHESQHMYGIIQEHIEGLEAKRKRKAKAEQHLKTTIAFNERISAVNKKSPTRKREQLIEKLKQQLHSMTENVKTLADELHGNYAIGGVAKFASAIEFKKFLDFAIGVRGWRLKTVFSNECDQQYIREQRRDENKVNDYLVKAQTMVNDSIDQVANFYSRYEPVDEYC</sequence>
<protein>
    <recommendedName>
        <fullName evidence="4">Coil containing protein</fullName>
    </recommendedName>
</protein>
<feature type="coiled-coil region" evidence="1">
    <location>
        <begin position="593"/>
        <end position="620"/>
    </location>
</feature>
<comment type="caution">
    <text evidence="2">The sequence shown here is derived from an EMBL/GenBank/DDBJ whole genome shotgun (WGS) entry which is preliminary data.</text>
</comment>
<evidence type="ECO:0000313" key="2">
    <source>
        <dbReference type="EMBL" id="TMO75319.1"/>
    </source>
</evidence>